<comment type="caution">
    <text evidence="2">The sequence shown here is derived from an EMBL/GenBank/DDBJ whole genome shotgun (WGS) entry which is preliminary data.</text>
</comment>
<keyword evidence="1" id="KW-1133">Transmembrane helix</keyword>
<protein>
    <submittedName>
        <fullName evidence="2">Prepilin-type N-terminal cleavage/methylation domain-containing protein</fullName>
    </submittedName>
</protein>
<dbReference type="Pfam" id="PF07963">
    <property type="entry name" value="N_methyl"/>
    <property type="match status" value="1"/>
</dbReference>
<keyword evidence="1" id="KW-0472">Membrane</keyword>
<proteinExistence type="predicted"/>
<reference evidence="2" key="1">
    <citation type="submission" date="2023-03" db="EMBL/GenBank/DDBJ databases">
        <authorList>
            <person name="Cleenwerck I."/>
        </authorList>
    </citation>
    <scope>NUCLEOTIDE SEQUENCE</scope>
    <source>
        <strain evidence="2">LMG 32879</strain>
    </source>
</reference>
<keyword evidence="3" id="KW-1185">Reference proteome</keyword>
<evidence type="ECO:0000313" key="2">
    <source>
        <dbReference type="EMBL" id="CAI9120070.1"/>
    </source>
</evidence>
<name>A0AA35UQ71_9PROT</name>
<organism evidence="2 3">
    <name type="scientific">Brytella acorum</name>
    <dbReference type="NCBI Taxonomy" id="2959299"/>
    <lineage>
        <taxon>Bacteria</taxon>
        <taxon>Pseudomonadati</taxon>
        <taxon>Pseudomonadota</taxon>
        <taxon>Alphaproteobacteria</taxon>
        <taxon>Acetobacterales</taxon>
        <taxon>Acetobacteraceae</taxon>
        <taxon>Brytella</taxon>
    </lineage>
</organism>
<dbReference type="NCBIfam" id="TIGR02532">
    <property type="entry name" value="IV_pilin_GFxxxE"/>
    <property type="match status" value="1"/>
</dbReference>
<dbReference type="InterPro" id="IPR012902">
    <property type="entry name" value="N_methyl_site"/>
</dbReference>
<evidence type="ECO:0000313" key="3">
    <source>
        <dbReference type="Proteomes" id="UP001176960"/>
    </source>
</evidence>
<dbReference type="RefSeq" id="WP_289841868.1">
    <property type="nucleotide sequence ID" value="NZ_CATKSH010000004.1"/>
</dbReference>
<gene>
    <name evidence="2" type="ORF">LMG32879_000899</name>
</gene>
<dbReference type="Proteomes" id="UP001176960">
    <property type="component" value="Unassembled WGS sequence"/>
</dbReference>
<dbReference type="AlphaFoldDB" id="A0AA35UQ71"/>
<evidence type="ECO:0000256" key="1">
    <source>
        <dbReference type="SAM" id="Phobius"/>
    </source>
</evidence>
<accession>A0AA35UQ71</accession>
<keyword evidence="1" id="KW-0812">Transmembrane</keyword>
<sequence length="209" mass="23249">MKHETSGDGGFTLLEVLVVLVVFSLLQLALWEGLHLGLAAWKRQVAGSAALEQQVTAEAALRRLIARAQIGDPEVDAPVFCGEDRFLFVSSLDPGSRPGPRVVSLSQKSEPQPVEVTIGRDRAHRLVMRWRPWISGEALAGEEPYREAVLLDHVDTVTFRYQMRDGHWLAHCPDGLPVMAVRLHIEGVGPFIQPDIAINIITGHRWERD</sequence>
<feature type="transmembrane region" description="Helical" evidence="1">
    <location>
        <begin position="12"/>
        <end position="34"/>
    </location>
</feature>
<dbReference type="EMBL" id="CATKSH010000004">
    <property type="protein sequence ID" value="CAI9120070.1"/>
    <property type="molecule type" value="Genomic_DNA"/>
</dbReference>